<dbReference type="GO" id="GO:0006284">
    <property type="term" value="P:base-excision repair"/>
    <property type="evidence" value="ECO:0007669"/>
    <property type="project" value="InterPro"/>
</dbReference>
<evidence type="ECO:0000259" key="1">
    <source>
        <dbReference type="Pfam" id="PF00730"/>
    </source>
</evidence>
<keyword evidence="3" id="KW-1185">Reference proteome</keyword>
<reference evidence="2 3" key="1">
    <citation type="submission" date="2018-08" db="EMBL/GenBank/DDBJ databases">
        <title>Verrucosispora craniellae sp. nov., isolated from a marine sponge in the South China Sea.</title>
        <authorList>
            <person name="Li L."/>
            <person name="Lin H.W."/>
        </authorList>
    </citation>
    <scope>NUCLEOTIDE SEQUENCE [LARGE SCALE GENOMIC DNA]</scope>
    <source>
        <strain evidence="2 3">LHW63014</strain>
    </source>
</reference>
<evidence type="ECO:0000313" key="2">
    <source>
        <dbReference type="EMBL" id="RFS47716.1"/>
    </source>
</evidence>
<feature type="domain" description="HhH-GPD" evidence="1">
    <location>
        <begin position="28"/>
        <end position="186"/>
    </location>
</feature>
<dbReference type="InterPro" id="IPR003265">
    <property type="entry name" value="HhH-GPD_domain"/>
</dbReference>
<evidence type="ECO:0000313" key="3">
    <source>
        <dbReference type="Proteomes" id="UP000262621"/>
    </source>
</evidence>
<dbReference type="Pfam" id="PF00730">
    <property type="entry name" value="HhH-GPD"/>
    <property type="match status" value="1"/>
</dbReference>
<dbReference type="GO" id="GO:0003824">
    <property type="term" value="F:catalytic activity"/>
    <property type="evidence" value="ECO:0007669"/>
    <property type="project" value="InterPro"/>
</dbReference>
<dbReference type="SUPFAM" id="SSF48150">
    <property type="entry name" value="DNA-glycosylase"/>
    <property type="match status" value="1"/>
</dbReference>
<dbReference type="OrthoDB" id="1492580at2"/>
<dbReference type="AlphaFoldDB" id="A0A372G4L6"/>
<dbReference type="NCBIfam" id="TIGR03252">
    <property type="entry name" value="HhH-GPD-type base excision DNA repair protein"/>
    <property type="match status" value="1"/>
</dbReference>
<accession>A0A372G4L6</accession>
<proteinExistence type="predicted"/>
<organism evidence="2 3">
    <name type="scientific">Micromonospora craniellae</name>
    <dbReference type="NCBI Taxonomy" id="2294034"/>
    <lineage>
        <taxon>Bacteria</taxon>
        <taxon>Bacillati</taxon>
        <taxon>Actinomycetota</taxon>
        <taxon>Actinomycetes</taxon>
        <taxon>Micromonosporales</taxon>
        <taxon>Micromonosporaceae</taxon>
        <taxon>Micromonospora</taxon>
    </lineage>
</organism>
<dbReference type="InterPro" id="IPR011257">
    <property type="entry name" value="DNA_glycosylase"/>
</dbReference>
<dbReference type="InterPro" id="IPR017658">
    <property type="entry name" value="HhH-GPD_base_excis"/>
</dbReference>
<sequence>MRGMTLALPIDPEANRLLTQSPLALLTGMVLDQQVSMEKAFSSPYVLAQRLGHDLDARELAEYDPEALVALFAQPPALHRFPKAMAARVQEVCRALVDRYDGDAARLWADPADGAELLTRITALPGLGRQKGQIFLALLGKRFGVRPPGWQEAAGGYGEPEVHRSVADVTDAESLRLVREYKQQQKAAAKAKAAGG</sequence>
<comment type="caution">
    <text evidence="2">The sequence shown here is derived from an EMBL/GenBank/DDBJ whole genome shotgun (WGS) entry which is preliminary data.</text>
</comment>
<dbReference type="EMBL" id="QVFU01000002">
    <property type="protein sequence ID" value="RFS47716.1"/>
    <property type="molecule type" value="Genomic_DNA"/>
</dbReference>
<gene>
    <name evidence="2" type="ORF">D0Q02_03990</name>
</gene>
<protein>
    <submittedName>
        <fullName evidence="2">Fe-S cluster assembly protein HesB</fullName>
    </submittedName>
</protein>
<dbReference type="Proteomes" id="UP000262621">
    <property type="component" value="Unassembled WGS sequence"/>
</dbReference>
<dbReference type="Gene3D" id="1.10.340.30">
    <property type="entry name" value="Hypothetical protein, domain 2"/>
    <property type="match status" value="1"/>
</dbReference>
<name>A0A372G4L6_9ACTN</name>